<evidence type="ECO:0000313" key="1">
    <source>
        <dbReference type="EMBL" id="GBP84290.1"/>
    </source>
</evidence>
<proteinExistence type="predicted"/>
<reference evidence="1 2" key="1">
    <citation type="journal article" date="2019" name="Commun. Biol.">
        <title>The bagworm genome reveals a unique fibroin gene that provides high tensile strength.</title>
        <authorList>
            <person name="Kono N."/>
            <person name="Nakamura H."/>
            <person name="Ohtoshi R."/>
            <person name="Tomita M."/>
            <person name="Numata K."/>
            <person name="Arakawa K."/>
        </authorList>
    </citation>
    <scope>NUCLEOTIDE SEQUENCE [LARGE SCALE GENOMIC DNA]</scope>
</reference>
<comment type="caution">
    <text evidence="1">The sequence shown here is derived from an EMBL/GenBank/DDBJ whole genome shotgun (WGS) entry which is preliminary data.</text>
</comment>
<keyword evidence="2" id="KW-1185">Reference proteome</keyword>
<name>A0A4C1Z9A6_EUMVA</name>
<gene>
    <name evidence="1" type="ORF">EVAR_56974_1</name>
</gene>
<dbReference type="Proteomes" id="UP000299102">
    <property type="component" value="Unassembled WGS sequence"/>
</dbReference>
<accession>A0A4C1Z9A6</accession>
<evidence type="ECO:0000313" key="2">
    <source>
        <dbReference type="Proteomes" id="UP000299102"/>
    </source>
</evidence>
<organism evidence="1 2">
    <name type="scientific">Eumeta variegata</name>
    <name type="common">Bagworm moth</name>
    <name type="synonym">Eumeta japonica</name>
    <dbReference type="NCBI Taxonomy" id="151549"/>
    <lineage>
        <taxon>Eukaryota</taxon>
        <taxon>Metazoa</taxon>
        <taxon>Ecdysozoa</taxon>
        <taxon>Arthropoda</taxon>
        <taxon>Hexapoda</taxon>
        <taxon>Insecta</taxon>
        <taxon>Pterygota</taxon>
        <taxon>Neoptera</taxon>
        <taxon>Endopterygota</taxon>
        <taxon>Lepidoptera</taxon>
        <taxon>Glossata</taxon>
        <taxon>Ditrysia</taxon>
        <taxon>Tineoidea</taxon>
        <taxon>Psychidae</taxon>
        <taxon>Oiketicinae</taxon>
        <taxon>Eumeta</taxon>
    </lineage>
</organism>
<dbReference type="EMBL" id="BGZK01001669">
    <property type="protein sequence ID" value="GBP84290.1"/>
    <property type="molecule type" value="Genomic_DNA"/>
</dbReference>
<sequence>MCPPRSRRSARFRSQQRIHNVFSLYRVLINNLVFQNLYTSETGIEIEKGTKVQLECDTKTKVSSATGIVIRNSTEIKFESETRIGIGSETDWHQEQGWDQNRALDGSVNIQNTRWINKESVDVQNEGDSFYIHALVRSCERKLVLNKILWDFASASVFDEQK</sequence>
<dbReference type="AlphaFoldDB" id="A0A4C1Z9A6"/>
<protein>
    <submittedName>
        <fullName evidence="1">Uncharacterized protein</fullName>
    </submittedName>
</protein>